<comment type="caution">
    <text evidence="2">The sequence shown here is derived from an EMBL/GenBank/DDBJ whole genome shotgun (WGS) entry which is preliminary data.</text>
</comment>
<organism evidence="2 3">
    <name type="scientific">Dyella nitratireducens</name>
    <dbReference type="NCBI Taxonomy" id="1849580"/>
    <lineage>
        <taxon>Bacteria</taxon>
        <taxon>Pseudomonadati</taxon>
        <taxon>Pseudomonadota</taxon>
        <taxon>Gammaproteobacteria</taxon>
        <taxon>Lysobacterales</taxon>
        <taxon>Rhodanobacteraceae</taxon>
        <taxon>Dyella</taxon>
    </lineage>
</organism>
<sequence length="71" mass="8563">MATDESLIRLLTEIRDIQREHLELYRKHSELAIAKQEQALDVTRRFQKFYRMVVAVLFVGIAVLMFWLFKH</sequence>
<dbReference type="Proteomes" id="UP000620046">
    <property type="component" value="Unassembled WGS sequence"/>
</dbReference>
<dbReference type="EMBL" id="BMJA01000003">
    <property type="protein sequence ID" value="GGA43689.1"/>
    <property type="molecule type" value="Genomic_DNA"/>
</dbReference>
<evidence type="ECO:0000256" key="1">
    <source>
        <dbReference type="SAM" id="Phobius"/>
    </source>
</evidence>
<keyword evidence="1" id="KW-0472">Membrane</keyword>
<evidence type="ECO:0000313" key="3">
    <source>
        <dbReference type="Proteomes" id="UP000620046"/>
    </source>
</evidence>
<evidence type="ECO:0000313" key="2">
    <source>
        <dbReference type="EMBL" id="GGA43689.1"/>
    </source>
</evidence>
<keyword evidence="1" id="KW-1133">Transmembrane helix</keyword>
<keyword evidence="1" id="KW-0812">Transmembrane</keyword>
<accession>A0ABQ1GH48</accession>
<feature type="transmembrane region" description="Helical" evidence="1">
    <location>
        <begin position="49"/>
        <end position="69"/>
    </location>
</feature>
<name>A0ABQ1GH48_9GAMM</name>
<dbReference type="RefSeq" id="WP_188796330.1">
    <property type="nucleotide sequence ID" value="NZ_BMJA01000003.1"/>
</dbReference>
<proteinExistence type="predicted"/>
<gene>
    <name evidence="2" type="ORF">GCM10010981_36020</name>
</gene>
<keyword evidence="3" id="KW-1185">Reference proteome</keyword>
<protein>
    <submittedName>
        <fullName evidence="2">Uncharacterized protein</fullName>
    </submittedName>
</protein>
<reference evidence="3" key="1">
    <citation type="journal article" date="2019" name="Int. J. Syst. Evol. Microbiol.">
        <title>The Global Catalogue of Microorganisms (GCM) 10K type strain sequencing project: providing services to taxonomists for standard genome sequencing and annotation.</title>
        <authorList>
            <consortium name="The Broad Institute Genomics Platform"/>
            <consortium name="The Broad Institute Genome Sequencing Center for Infectious Disease"/>
            <person name="Wu L."/>
            <person name="Ma J."/>
        </authorList>
    </citation>
    <scope>NUCLEOTIDE SEQUENCE [LARGE SCALE GENOMIC DNA]</scope>
    <source>
        <strain evidence="3">CGMCC 1.15439</strain>
    </source>
</reference>